<reference evidence="2 3" key="1">
    <citation type="submission" date="2016-09" db="EMBL/GenBank/DDBJ databases">
        <title>Genome-resolved meta-omics ties microbial dynamics to process performance in biotechnology for thiocyanate degradation.</title>
        <authorList>
            <person name="Kantor R.S."/>
            <person name="Huddy R.J."/>
            <person name="Iyer R."/>
            <person name="Thomas B.C."/>
            <person name="Brown C.T."/>
            <person name="Anantharaman K."/>
            <person name="Tringe S."/>
            <person name="Hettich R.L."/>
            <person name="Harrison S.T."/>
            <person name="Banfield J.F."/>
        </authorList>
    </citation>
    <scope>NUCLEOTIDE SEQUENCE [LARGE SCALE GENOMIC DNA]</scope>
    <source>
        <strain evidence="2">59-99</strain>
    </source>
</reference>
<evidence type="ECO:0008006" key="4">
    <source>
        <dbReference type="Google" id="ProtNLM"/>
    </source>
</evidence>
<dbReference type="STRING" id="1895771.BGO89_05300"/>
<accession>A0A1M3L1A5</accession>
<protein>
    <recommendedName>
        <fullName evidence="4">Sialidase domain-containing protein</fullName>
    </recommendedName>
</protein>
<dbReference type="AlphaFoldDB" id="A0A1M3L1A5"/>
<gene>
    <name evidence="2" type="ORF">BGO89_05300</name>
</gene>
<comment type="caution">
    <text evidence="2">The sequence shown here is derived from an EMBL/GenBank/DDBJ whole genome shotgun (WGS) entry which is preliminary data.</text>
</comment>
<feature type="compositionally biased region" description="Basic and acidic residues" evidence="1">
    <location>
        <begin position="212"/>
        <end position="222"/>
    </location>
</feature>
<evidence type="ECO:0000256" key="1">
    <source>
        <dbReference type="SAM" id="MobiDB-lite"/>
    </source>
</evidence>
<dbReference type="SUPFAM" id="SSF110296">
    <property type="entry name" value="Oligoxyloglucan reducing end-specific cellobiohydrolase"/>
    <property type="match status" value="1"/>
</dbReference>
<organism evidence="2 3">
    <name type="scientific">Candidatus Kapaibacterium thiocyanatum</name>
    <dbReference type="NCBI Taxonomy" id="1895771"/>
    <lineage>
        <taxon>Bacteria</taxon>
        <taxon>Pseudomonadati</taxon>
        <taxon>Candidatus Kapaibacteriota</taxon>
        <taxon>Candidatus Kapaibacteriia</taxon>
        <taxon>Candidatus Kapaibacteriales</taxon>
        <taxon>Candidatus Kapaibacteriaceae</taxon>
        <taxon>Candidatus Kapaibacterium</taxon>
    </lineage>
</organism>
<dbReference type="CDD" id="cd15482">
    <property type="entry name" value="Sialidase_non-viral"/>
    <property type="match status" value="1"/>
</dbReference>
<dbReference type="Gene3D" id="2.120.10.10">
    <property type="match status" value="1"/>
</dbReference>
<name>A0A1M3L1A5_9BACT</name>
<feature type="region of interest" description="Disordered" evidence="1">
    <location>
        <begin position="207"/>
        <end position="231"/>
    </location>
</feature>
<evidence type="ECO:0000313" key="2">
    <source>
        <dbReference type="EMBL" id="OJX58729.1"/>
    </source>
</evidence>
<evidence type="ECO:0000313" key="3">
    <source>
        <dbReference type="Proteomes" id="UP000184233"/>
    </source>
</evidence>
<proteinExistence type="predicted"/>
<sequence>MEIIMKRIHVLLIVLILMSVFGIQRIKAQPLLLSRNSAYSDFYRGRDQTITYTQTQLAVRYHGNDEWQVRDMPYDTAKPIYDGTYVCHAAADTILVAQYIQYNPPGASLRIAVFRSTDGGRTWTEFFRHPAAGDSNNCVRYISGFVVVFYEDEQNVLHALSVDSNATVRSHHEFGAVRLVIPRWLLRSLYVLPKQWRIQDSRRYQRHHHGHSLADDGRRMDGGRSGPLLAR</sequence>
<dbReference type="Proteomes" id="UP000184233">
    <property type="component" value="Unassembled WGS sequence"/>
</dbReference>
<dbReference type="EMBL" id="MKVH01000015">
    <property type="protein sequence ID" value="OJX58729.1"/>
    <property type="molecule type" value="Genomic_DNA"/>
</dbReference>